<keyword evidence="2" id="KW-1133">Transmembrane helix</keyword>
<name>A0AAV4CEK7_9GAST</name>
<feature type="compositionally biased region" description="Polar residues" evidence="1">
    <location>
        <begin position="815"/>
        <end position="829"/>
    </location>
</feature>
<dbReference type="SUPFAM" id="SSF56436">
    <property type="entry name" value="C-type lectin-like"/>
    <property type="match status" value="1"/>
</dbReference>
<keyword evidence="2" id="KW-0812">Transmembrane</keyword>
<keyword evidence="3" id="KW-0732">Signal</keyword>
<feature type="compositionally biased region" description="Low complexity" evidence="1">
    <location>
        <begin position="726"/>
        <end position="746"/>
    </location>
</feature>
<reference evidence="5 6" key="1">
    <citation type="journal article" date="2021" name="Elife">
        <title>Chloroplast acquisition without the gene transfer in kleptoplastic sea slugs, Plakobranchus ocellatus.</title>
        <authorList>
            <person name="Maeda T."/>
            <person name="Takahashi S."/>
            <person name="Yoshida T."/>
            <person name="Shimamura S."/>
            <person name="Takaki Y."/>
            <person name="Nagai Y."/>
            <person name="Toyoda A."/>
            <person name="Suzuki Y."/>
            <person name="Arimoto A."/>
            <person name="Ishii H."/>
            <person name="Satoh N."/>
            <person name="Nishiyama T."/>
            <person name="Hasebe M."/>
            <person name="Maruyama T."/>
            <person name="Minagawa J."/>
            <person name="Obokata J."/>
            <person name="Shigenobu S."/>
        </authorList>
    </citation>
    <scope>NUCLEOTIDE SEQUENCE [LARGE SCALE GENOMIC DNA]</scope>
</reference>
<dbReference type="EMBL" id="BLXT01006199">
    <property type="protein sequence ID" value="GFO29880.1"/>
    <property type="molecule type" value="Genomic_DNA"/>
</dbReference>
<evidence type="ECO:0000256" key="3">
    <source>
        <dbReference type="SAM" id="SignalP"/>
    </source>
</evidence>
<feature type="compositionally biased region" description="Low complexity" evidence="1">
    <location>
        <begin position="790"/>
        <end position="814"/>
    </location>
</feature>
<organism evidence="5 6">
    <name type="scientific">Plakobranchus ocellatus</name>
    <dbReference type="NCBI Taxonomy" id="259542"/>
    <lineage>
        <taxon>Eukaryota</taxon>
        <taxon>Metazoa</taxon>
        <taxon>Spiralia</taxon>
        <taxon>Lophotrochozoa</taxon>
        <taxon>Mollusca</taxon>
        <taxon>Gastropoda</taxon>
        <taxon>Heterobranchia</taxon>
        <taxon>Euthyneura</taxon>
        <taxon>Panpulmonata</taxon>
        <taxon>Sacoglossa</taxon>
        <taxon>Placobranchoidea</taxon>
        <taxon>Plakobranchidae</taxon>
        <taxon>Plakobranchus</taxon>
    </lineage>
</organism>
<comment type="caution">
    <text evidence="5">The sequence shown here is derived from an EMBL/GenBank/DDBJ whole genome shotgun (WGS) entry which is preliminary data.</text>
</comment>
<proteinExistence type="predicted"/>
<evidence type="ECO:0000256" key="2">
    <source>
        <dbReference type="SAM" id="Phobius"/>
    </source>
</evidence>
<feature type="domain" description="IgGFc-binding protein N-terminal" evidence="4">
    <location>
        <begin position="447"/>
        <end position="650"/>
    </location>
</feature>
<dbReference type="AlphaFoldDB" id="A0AAV4CEK7"/>
<feature type="compositionally biased region" description="Low complexity" evidence="1">
    <location>
        <begin position="754"/>
        <end position="766"/>
    </location>
</feature>
<accession>A0AAV4CEK7</accession>
<gene>
    <name evidence="5" type="ORF">PoB_005638500</name>
</gene>
<feature type="compositionally biased region" description="Polar residues" evidence="1">
    <location>
        <begin position="712"/>
        <end position="725"/>
    </location>
</feature>
<feature type="chain" id="PRO_5043685704" evidence="3">
    <location>
        <begin position="21"/>
        <end position="932"/>
    </location>
</feature>
<feature type="compositionally biased region" description="Polar residues" evidence="1">
    <location>
        <begin position="767"/>
        <end position="789"/>
    </location>
</feature>
<dbReference type="Proteomes" id="UP000735302">
    <property type="component" value="Unassembled WGS sequence"/>
</dbReference>
<feature type="region of interest" description="Disordered" evidence="1">
    <location>
        <begin position="708"/>
        <end position="831"/>
    </location>
</feature>
<keyword evidence="2" id="KW-0472">Membrane</keyword>
<feature type="signal peptide" evidence="3">
    <location>
        <begin position="1"/>
        <end position="20"/>
    </location>
</feature>
<dbReference type="InterPro" id="IPR016187">
    <property type="entry name" value="CTDL_fold"/>
</dbReference>
<evidence type="ECO:0000313" key="5">
    <source>
        <dbReference type="EMBL" id="GFO29880.1"/>
    </source>
</evidence>
<protein>
    <submittedName>
        <fullName evidence="5">Secreted protein</fullName>
    </submittedName>
</protein>
<dbReference type="Gene3D" id="3.10.100.10">
    <property type="entry name" value="Mannose-Binding Protein A, subunit A"/>
    <property type="match status" value="1"/>
</dbReference>
<evidence type="ECO:0000313" key="6">
    <source>
        <dbReference type="Proteomes" id="UP000735302"/>
    </source>
</evidence>
<evidence type="ECO:0000259" key="4">
    <source>
        <dbReference type="Pfam" id="PF17517"/>
    </source>
</evidence>
<sequence length="932" mass="103238">MKRAWSFLFVLTLSFSSGSSNQCDNLWPGSEYADGFCFLLIAERLTFFQAQEKCTGMGTFLAEPNTPSLKAFIRYLAYKHYDSETAVILGAVKALNMEEYRWVTSGEVCYVHDRDPENTGEFKIVVMFGKYGPEMQSAEAGTTGNFICQRVSMYNHAYSAAVPDSALAGHDSALLSASYASTTEAWVYTELLSYPGGQREIKSFIGQNGVNYELNNTKLESQGGEGRSFVVRSTHPLHLVLVLWRHDLTMLSSSLVLPVGEFPQPSSMLSQSTAEDVVGLGIISTCENETALTLAFFNGTADSGFRVSGSYFKPRLLLTLWPHEGMSIQKRSDRSTRPTQALIRHNSTARPQLSSLNHHIGVDSDALSCGVTRKQGRSALNFNTCFKEKGKGDFELTGKKTHRDAMSLTYQLSDEEIAVYLEEVTGFNKAQLIHSDGCLSAFRSSARSNAWISDVTFDQLLPTSMLGTEYVTFPSSRLATYGVDTFTIVAVFDSTIVTIYGADSTAESYEIVLEQVGDTYDLDLPTTGFHHMKSWKPFYVQARLGGSVYSGGSCTVTLLPETLWSTQYVLQVLEPYILLNEIYLIVIGQRYAVEQMAMTFTWVGTVNSLRPDCRDITASSYSACYLEVPPYQKTYTLYSPDMQPFAAYVFARQPHTMASMCHQLGIATTVTAGHTMTFDADAYLAQNIEEKFVPEPCTTMTTEQTTEYETTASFEETTQQETTVSFEETTMHETTTSFDETTTAFEETTKRETTSSFEETTQQETTASFDETTMHETTTAFEETTNREITTSFAETTQQETTTSFEETTRLETTNLSELTTGKPQPSTTEELDVICTPEETRIPLNITVEEVQEIAAVISQALVMEKASTSQARRKKESSPDNRVSSVSFGVLAIAFICFTVGFVIALDALALFTCPAPGHVSPAKEEISCT</sequence>
<dbReference type="Pfam" id="PF17517">
    <property type="entry name" value="IgGFc_binding"/>
    <property type="match status" value="1"/>
</dbReference>
<evidence type="ECO:0000256" key="1">
    <source>
        <dbReference type="SAM" id="MobiDB-lite"/>
    </source>
</evidence>
<dbReference type="InterPro" id="IPR016186">
    <property type="entry name" value="C-type_lectin-like/link_sf"/>
</dbReference>
<keyword evidence="6" id="KW-1185">Reference proteome</keyword>
<feature type="transmembrane region" description="Helical" evidence="2">
    <location>
        <begin position="890"/>
        <end position="914"/>
    </location>
</feature>
<dbReference type="CDD" id="cd00037">
    <property type="entry name" value="CLECT"/>
    <property type="match status" value="1"/>
</dbReference>
<dbReference type="InterPro" id="IPR035234">
    <property type="entry name" value="IgGFc-bd_N"/>
</dbReference>